<dbReference type="RefSeq" id="XP_023948904.2">
    <property type="nucleotide sequence ID" value="XM_024093136.2"/>
</dbReference>
<dbReference type="GO" id="GO:0010420">
    <property type="term" value="F:polyprenyldihydroxybenzoate methyltransferase activity"/>
    <property type="evidence" value="ECO:0007669"/>
    <property type="project" value="InterPro"/>
</dbReference>
<organism evidence="6 7">
    <name type="scientific">Bicyclus anynana</name>
    <name type="common">Squinting bush brown butterfly</name>
    <dbReference type="NCBI Taxonomy" id="110368"/>
    <lineage>
        <taxon>Eukaryota</taxon>
        <taxon>Metazoa</taxon>
        <taxon>Ecdysozoa</taxon>
        <taxon>Arthropoda</taxon>
        <taxon>Hexapoda</taxon>
        <taxon>Insecta</taxon>
        <taxon>Pterygota</taxon>
        <taxon>Neoptera</taxon>
        <taxon>Endopterygota</taxon>
        <taxon>Lepidoptera</taxon>
        <taxon>Glossata</taxon>
        <taxon>Ditrysia</taxon>
        <taxon>Papilionoidea</taxon>
        <taxon>Nymphalidae</taxon>
        <taxon>Satyrinae</taxon>
        <taxon>Satyrini</taxon>
        <taxon>Mycalesina</taxon>
        <taxon>Bicyclus</taxon>
    </lineage>
</organism>
<accession>A0A6J1NPX5</accession>
<keyword evidence="6" id="KW-1185">Reference proteome</keyword>
<evidence type="ECO:0000259" key="5">
    <source>
        <dbReference type="Pfam" id="PF08241"/>
    </source>
</evidence>
<protein>
    <submittedName>
        <fullName evidence="7">Ubiquinone biosynthesis O-methyltransferase, mitochondrial</fullName>
    </submittedName>
</protein>
<reference evidence="7" key="1">
    <citation type="submission" date="2025-08" db="UniProtKB">
        <authorList>
            <consortium name="RefSeq"/>
        </authorList>
    </citation>
    <scope>IDENTIFICATION</scope>
</reference>
<dbReference type="SUPFAM" id="SSF53335">
    <property type="entry name" value="S-adenosyl-L-methionine-dependent methyltransferases"/>
    <property type="match status" value="1"/>
</dbReference>
<dbReference type="Gene3D" id="3.40.50.150">
    <property type="entry name" value="Vaccinia Virus protein VP39"/>
    <property type="match status" value="1"/>
</dbReference>
<evidence type="ECO:0000256" key="2">
    <source>
        <dbReference type="ARBA" id="ARBA00022679"/>
    </source>
</evidence>
<dbReference type="NCBIfam" id="TIGR01983">
    <property type="entry name" value="UbiG"/>
    <property type="match status" value="1"/>
</dbReference>
<dbReference type="InterPro" id="IPR010233">
    <property type="entry name" value="UbiG_MeTrfase"/>
</dbReference>
<dbReference type="InterPro" id="IPR029063">
    <property type="entry name" value="SAM-dependent_MTases_sf"/>
</dbReference>
<dbReference type="OrthoDB" id="3265906at2759"/>
<keyword evidence="7" id="KW-0830">Ubiquinone</keyword>
<keyword evidence="4" id="KW-0949">S-adenosyl-L-methionine</keyword>
<keyword evidence="1" id="KW-0489">Methyltransferase</keyword>
<dbReference type="GO" id="GO:0032259">
    <property type="term" value="P:methylation"/>
    <property type="evidence" value="ECO:0007669"/>
    <property type="project" value="UniProtKB-KW"/>
</dbReference>
<dbReference type="Pfam" id="PF08241">
    <property type="entry name" value="Methyltransf_11"/>
    <property type="match status" value="1"/>
</dbReference>
<dbReference type="GeneID" id="112053655"/>
<feature type="domain" description="Methyltransferase type 11" evidence="5">
    <location>
        <begin position="108"/>
        <end position="208"/>
    </location>
</feature>
<evidence type="ECO:0000313" key="6">
    <source>
        <dbReference type="Proteomes" id="UP001652582"/>
    </source>
</evidence>
<keyword evidence="3" id="KW-0831">Ubiquinone biosynthesis</keyword>
<evidence type="ECO:0000256" key="1">
    <source>
        <dbReference type="ARBA" id="ARBA00022603"/>
    </source>
</evidence>
<keyword evidence="2" id="KW-0808">Transferase</keyword>
<evidence type="ECO:0000313" key="7">
    <source>
        <dbReference type="RefSeq" id="XP_023948904.2"/>
    </source>
</evidence>
<dbReference type="KEGG" id="bany:112053655"/>
<evidence type="ECO:0000256" key="4">
    <source>
        <dbReference type="ARBA" id="ARBA00022691"/>
    </source>
</evidence>
<dbReference type="GO" id="GO:0005739">
    <property type="term" value="C:mitochondrion"/>
    <property type="evidence" value="ECO:0007669"/>
    <property type="project" value="TreeGrafter"/>
</dbReference>
<name>A0A6J1NPX5_BICAN</name>
<evidence type="ECO:0000256" key="3">
    <source>
        <dbReference type="ARBA" id="ARBA00022688"/>
    </source>
</evidence>
<proteinExistence type="predicted"/>
<sequence>MLNMLKTSAKLFHNFHTVQTSIYRSWNPIASLTNKVNLNSRRSTHSTIDPKDIFQADPNIAKTFWDPEGVFKALHAFNYFRLPYIRDRLVKTAPGDKYSTCLKGKKILDVGCGGGLLSEGLAKYGADVTGVDASKPLLDLAQDHSSKNIRLADNKPTYILSTIEEHCTKYPDTYDAIIASEVIEHVTEKELFVESCVRATKPGGKLIFTTPNRTRFAQLFIIRTFEDILRCYPKGAHHFEMFMRPNELQLMLEMNDCYVELIKGYFYYPWSNSWAWTDTKMFSFAIEAIKSPK</sequence>
<dbReference type="PANTHER" id="PTHR43464">
    <property type="entry name" value="METHYLTRANSFERASE"/>
    <property type="match status" value="1"/>
</dbReference>
<dbReference type="InterPro" id="IPR013216">
    <property type="entry name" value="Methyltransf_11"/>
</dbReference>
<dbReference type="AlphaFoldDB" id="A0A6J1NPX5"/>
<dbReference type="GO" id="GO:0061542">
    <property type="term" value="F:3-demethylubiquinol 3-O-methyltransferase activity"/>
    <property type="evidence" value="ECO:0007669"/>
    <property type="project" value="InterPro"/>
</dbReference>
<dbReference type="PANTHER" id="PTHR43464:SF19">
    <property type="entry name" value="UBIQUINONE BIOSYNTHESIS O-METHYLTRANSFERASE, MITOCHONDRIAL"/>
    <property type="match status" value="1"/>
</dbReference>
<dbReference type="CDD" id="cd02440">
    <property type="entry name" value="AdoMet_MTases"/>
    <property type="match status" value="1"/>
</dbReference>
<dbReference type="Proteomes" id="UP001652582">
    <property type="component" value="Chromosome 9"/>
</dbReference>
<gene>
    <name evidence="7" type="primary">LOC112053655</name>
</gene>